<feature type="region of interest" description="Disordered" evidence="10">
    <location>
        <begin position="824"/>
        <end position="846"/>
    </location>
</feature>
<dbReference type="InterPro" id="IPR049730">
    <property type="entry name" value="SNF2/RAD54-like_C"/>
</dbReference>
<evidence type="ECO:0000256" key="9">
    <source>
        <dbReference type="PROSITE-ProRule" id="PRU00175"/>
    </source>
</evidence>
<accession>A0ABR0KB98</accession>
<feature type="compositionally biased region" description="Basic residues" evidence="10">
    <location>
        <begin position="236"/>
        <end position="252"/>
    </location>
</feature>
<dbReference type="Gene3D" id="3.40.50.10810">
    <property type="entry name" value="Tandem AAA-ATPase domain"/>
    <property type="match status" value="1"/>
</dbReference>
<dbReference type="PROSITE" id="PS51192">
    <property type="entry name" value="HELICASE_ATP_BIND_1"/>
    <property type="match status" value="1"/>
</dbReference>
<dbReference type="CDD" id="cd18793">
    <property type="entry name" value="SF2_C_SNF"/>
    <property type="match status" value="1"/>
</dbReference>
<protein>
    <submittedName>
        <fullName evidence="14">Uncharacterized protein</fullName>
    </submittedName>
</protein>
<dbReference type="Gene3D" id="3.40.50.300">
    <property type="entry name" value="P-loop containing nucleotide triphosphate hydrolases"/>
    <property type="match status" value="1"/>
</dbReference>
<evidence type="ECO:0000256" key="6">
    <source>
        <dbReference type="ARBA" id="ARBA00022806"/>
    </source>
</evidence>
<dbReference type="PROSITE" id="PS00518">
    <property type="entry name" value="ZF_RING_1"/>
    <property type="match status" value="1"/>
</dbReference>
<dbReference type="Gene3D" id="3.30.40.10">
    <property type="entry name" value="Zinc/RING finger domain, C3HC4 (zinc finger)"/>
    <property type="match status" value="1"/>
</dbReference>
<evidence type="ECO:0000256" key="7">
    <source>
        <dbReference type="ARBA" id="ARBA00022833"/>
    </source>
</evidence>
<dbReference type="InterPro" id="IPR013083">
    <property type="entry name" value="Znf_RING/FYVE/PHD"/>
</dbReference>
<evidence type="ECO:0000256" key="3">
    <source>
        <dbReference type="ARBA" id="ARBA00022741"/>
    </source>
</evidence>
<comment type="caution">
    <text evidence="14">The sequence shown here is derived from an EMBL/GenBank/DDBJ whole genome shotgun (WGS) entry which is preliminary data.</text>
</comment>
<evidence type="ECO:0000259" key="12">
    <source>
        <dbReference type="PROSITE" id="PS51192"/>
    </source>
</evidence>
<dbReference type="SMART" id="SM00490">
    <property type="entry name" value="HELICc"/>
    <property type="match status" value="1"/>
</dbReference>
<comment type="similarity">
    <text evidence="1">Belongs to the SNF2/RAD54 helicase family.</text>
</comment>
<dbReference type="CDD" id="cd18008">
    <property type="entry name" value="DEXDc_SHPRH-like"/>
    <property type="match status" value="1"/>
</dbReference>
<organism evidence="14 15">
    <name type="scientific">Lithohypha guttulata</name>
    <dbReference type="NCBI Taxonomy" id="1690604"/>
    <lineage>
        <taxon>Eukaryota</taxon>
        <taxon>Fungi</taxon>
        <taxon>Dikarya</taxon>
        <taxon>Ascomycota</taxon>
        <taxon>Pezizomycotina</taxon>
        <taxon>Eurotiomycetes</taxon>
        <taxon>Chaetothyriomycetidae</taxon>
        <taxon>Chaetothyriales</taxon>
        <taxon>Trichomeriaceae</taxon>
        <taxon>Lithohypha</taxon>
    </lineage>
</organism>
<dbReference type="InterPro" id="IPR017907">
    <property type="entry name" value="Znf_RING_CS"/>
</dbReference>
<dbReference type="InterPro" id="IPR027417">
    <property type="entry name" value="P-loop_NTPase"/>
</dbReference>
<dbReference type="InterPro" id="IPR001841">
    <property type="entry name" value="Znf_RING"/>
</dbReference>
<dbReference type="InterPro" id="IPR038718">
    <property type="entry name" value="SNF2-like_sf"/>
</dbReference>
<sequence length="1083" mass="121321">MNDHTSTTPGIIDLTMEDDSSSHLRSPPLESGTPAIKVEPQSESHEVESIEIDPLPELPPDTAPEEKVPNQGYTDEFQNDFADMLREFNANSRAERAPSSDNEYDDALRAVKSKHTEIATKESLGHSVHEDRIELKFLEGALYQAEKRQKKARDHETRQSEENAMFFPEGAGEESDIPMNRAPTRSEAMGTPIPAAPISVSDDDSDSERAPKSTKRGKKTSQSRGRNARATQATRGKTRVQKRTPAARRGGRGGRGGRGNPGMGSLNMGSLMRNPIVEDAQRNQGLRAQPTFEGATTKPHALSALIASIPKEHQDTTRGMKAKLDRACRQFKWKGHGSMKPDPDTGRFRLKGMTSSLKHFQLFGAAWGVARESGPTAPFGGILADTMGYGKTVQMIAIMVENQPKRDAKNKTTLVVVPSSIVQQWLEEIAKHTDDHIMESVTIYKSGSRILANDVGKELRKFSVVITTYTEPPAHLVTEKAMDEWWEMPFYRVVLDEAQTIKNHESRTSKACRLVTAKYKWVLTGTPLSNCMEELYPYFDFLGVEGAASYPQFKANYAKRNDVTMQRLDAILRKVMIRRTGSDRLFGAPLTSLPALDHQTIQVSFNPVERAIYAVVRQRFINRINDWSTSGRINQLTRNIFVMLLRLRQICGHVLMVTSTIRDLLEAEDIEKLWKVIERQLQGPVNDVGTRTATILKKILRDARDEDQPTRATPMASSGSTPNETIDLTIDDSEFDFRGFFYRLQQEGSWEDIRQRSRCSACNEIPEAGAKLSVPCGHLYCEECLKVILESAREANLDSAECLACHGSITASTDLTAMERIAEEAGGVPRASRESPSKAKSDAKKKEEMENAWLDYPNVENLSTKVQAITSQMQQWITKDPGAKIVVFTLFIPMVKLLAKVCSRRGWGYQEFTGKVRAELRNKALQQWKDPEKEHKVLLMSMKAGGLGLNLVEASYVIIVDPWWNEPAEDQAFSRVYRIGQQRDCVVRRFVIADAIDTQLMLHLQKLKAQECDRVVDGRSTSELSIPDLIRLFGPTRRDPETNAIVVEGDDDGLDEFIMAQDQSPIDDSDVEETMPAPARPRE</sequence>
<dbReference type="SUPFAM" id="SSF52540">
    <property type="entry name" value="P-loop containing nucleoside triphosphate hydrolases"/>
    <property type="match status" value="2"/>
</dbReference>
<feature type="region of interest" description="Disordered" evidence="10">
    <location>
        <begin position="1060"/>
        <end position="1083"/>
    </location>
</feature>
<dbReference type="EMBL" id="JAVRRG010000051">
    <property type="protein sequence ID" value="KAK5092852.1"/>
    <property type="molecule type" value="Genomic_DNA"/>
</dbReference>
<reference evidence="14 15" key="1">
    <citation type="submission" date="2023-08" db="EMBL/GenBank/DDBJ databases">
        <title>Black Yeasts Isolated from many extreme environments.</title>
        <authorList>
            <person name="Coleine C."/>
            <person name="Stajich J.E."/>
            <person name="Selbmann L."/>
        </authorList>
    </citation>
    <scope>NUCLEOTIDE SEQUENCE [LARGE SCALE GENOMIC DNA]</scope>
    <source>
        <strain evidence="14 15">CCFEE 5885</strain>
    </source>
</reference>
<dbReference type="SMART" id="SM00487">
    <property type="entry name" value="DEXDc"/>
    <property type="match status" value="1"/>
</dbReference>
<dbReference type="PANTHER" id="PTHR45626">
    <property type="entry name" value="TRANSCRIPTION TERMINATION FACTOR 2-RELATED"/>
    <property type="match status" value="1"/>
</dbReference>
<dbReference type="Pfam" id="PF00271">
    <property type="entry name" value="Helicase_C"/>
    <property type="match status" value="1"/>
</dbReference>
<keyword evidence="8" id="KW-0067">ATP-binding</keyword>
<evidence type="ECO:0000256" key="8">
    <source>
        <dbReference type="ARBA" id="ARBA00022840"/>
    </source>
</evidence>
<feature type="region of interest" description="Disordered" evidence="10">
    <location>
        <begin position="1"/>
        <end position="74"/>
    </location>
</feature>
<dbReference type="Pfam" id="PF00176">
    <property type="entry name" value="SNF2-rel_dom"/>
    <property type="match status" value="1"/>
</dbReference>
<feature type="region of interest" description="Disordered" evidence="10">
    <location>
        <begin position="704"/>
        <end position="725"/>
    </location>
</feature>
<evidence type="ECO:0000259" key="11">
    <source>
        <dbReference type="PROSITE" id="PS50089"/>
    </source>
</evidence>
<keyword evidence="5" id="KW-0378">Hydrolase</keyword>
<feature type="compositionally biased region" description="Basic and acidic residues" evidence="10">
    <location>
        <begin position="831"/>
        <end position="846"/>
    </location>
</feature>
<keyword evidence="6" id="KW-0347">Helicase</keyword>
<feature type="compositionally biased region" description="Basic residues" evidence="10">
    <location>
        <begin position="212"/>
        <end position="221"/>
    </location>
</feature>
<gene>
    <name evidence="14" type="ORF">LTR24_004766</name>
</gene>
<evidence type="ECO:0000256" key="10">
    <source>
        <dbReference type="SAM" id="MobiDB-lite"/>
    </source>
</evidence>
<keyword evidence="3" id="KW-0547">Nucleotide-binding</keyword>
<dbReference type="InterPro" id="IPR050628">
    <property type="entry name" value="SNF2_RAD54_helicase_TF"/>
</dbReference>
<dbReference type="InterPro" id="IPR001650">
    <property type="entry name" value="Helicase_C-like"/>
</dbReference>
<dbReference type="InterPro" id="IPR000330">
    <property type="entry name" value="SNF2_N"/>
</dbReference>
<feature type="compositionally biased region" description="Gly residues" evidence="10">
    <location>
        <begin position="253"/>
        <end position="262"/>
    </location>
</feature>
<dbReference type="SUPFAM" id="SSF57850">
    <property type="entry name" value="RING/U-box"/>
    <property type="match status" value="1"/>
</dbReference>
<dbReference type="Proteomes" id="UP001345013">
    <property type="component" value="Unassembled WGS sequence"/>
</dbReference>
<keyword evidence="15" id="KW-1185">Reference proteome</keyword>
<evidence type="ECO:0000256" key="5">
    <source>
        <dbReference type="ARBA" id="ARBA00022801"/>
    </source>
</evidence>
<dbReference type="PROSITE" id="PS50089">
    <property type="entry name" value="ZF_RING_2"/>
    <property type="match status" value="1"/>
</dbReference>
<feature type="domain" description="RING-type" evidence="11">
    <location>
        <begin position="759"/>
        <end position="806"/>
    </location>
</feature>
<keyword evidence="4 9" id="KW-0863">Zinc-finger</keyword>
<evidence type="ECO:0000256" key="1">
    <source>
        <dbReference type="ARBA" id="ARBA00007025"/>
    </source>
</evidence>
<feature type="compositionally biased region" description="Polar residues" evidence="10">
    <location>
        <begin position="715"/>
        <end position="725"/>
    </location>
</feature>
<name>A0ABR0KB98_9EURO</name>
<evidence type="ECO:0000313" key="15">
    <source>
        <dbReference type="Proteomes" id="UP001345013"/>
    </source>
</evidence>
<evidence type="ECO:0000256" key="2">
    <source>
        <dbReference type="ARBA" id="ARBA00022723"/>
    </source>
</evidence>
<keyword evidence="2" id="KW-0479">Metal-binding</keyword>
<feature type="domain" description="Helicase C-terminal" evidence="13">
    <location>
        <begin position="872"/>
        <end position="1030"/>
    </location>
</feature>
<proteinExistence type="inferred from homology"/>
<feature type="compositionally biased region" description="Polar residues" evidence="10">
    <location>
        <begin position="222"/>
        <end position="235"/>
    </location>
</feature>
<feature type="region of interest" description="Disordered" evidence="10">
    <location>
        <begin position="145"/>
        <end position="266"/>
    </location>
</feature>
<feature type="domain" description="Helicase ATP-binding" evidence="12">
    <location>
        <begin position="372"/>
        <end position="545"/>
    </location>
</feature>
<keyword evidence="7" id="KW-0862">Zinc</keyword>
<evidence type="ECO:0000313" key="14">
    <source>
        <dbReference type="EMBL" id="KAK5092852.1"/>
    </source>
</evidence>
<dbReference type="PROSITE" id="PS51194">
    <property type="entry name" value="HELICASE_CTER"/>
    <property type="match status" value="1"/>
</dbReference>
<dbReference type="InterPro" id="IPR014001">
    <property type="entry name" value="Helicase_ATP-bd"/>
</dbReference>
<evidence type="ECO:0000259" key="13">
    <source>
        <dbReference type="PROSITE" id="PS51194"/>
    </source>
</evidence>
<evidence type="ECO:0000256" key="4">
    <source>
        <dbReference type="ARBA" id="ARBA00022771"/>
    </source>
</evidence>
<dbReference type="PANTHER" id="PTHR45626:SF17">
    <property type="entry name" value="HELICASE-LIKE TRANSCRIPTION FACTOR"/>
    <property type="match status" value="1"/>
</dbReference>